<feature type="transmembrane region" description="Helical" evidence="5">
    <location>
        <begin position="368"/>
        <end position="386"/>
    </location>
</feature>
<feature type="domain" description="Major facilitator superfamily (MFS) profile" evidence="6">
    <location>
        <begin position="13"/>
        <end position="476"/>
    </location>
</feature>
<dbReference type="SUPFAM" id="SSF103473">
    <property type="entry name" value="MFS general substrate transporter"/>
    <property type="match status" value="1"/>
</dbReference>
<dbReference type="GO" id="GO:0022857">
    <property type="term" value="F:transmembrane transporter activity"/>
    <property type="evidence" value="ECO:0007669"/>
    <property type="project" value="InterPro"/>
</dbReference>
<dbReference type="VEuPathDB" id="FungiDB:PLEOSDRAFT_161630"/>
<dbReference type="AlphaFoldDB" id="A0A067NL72"/>
<dbReference type="EMBL" id="KL198011">
    <property type="protein sequence ID" value="KDQ24331.1"/>
    <property type="molecule type" value="Genomic_DNA"/>
</dbReference>
<comment type="subcellular location">
    <subcellularLocation>
        <location evidence="1">Membrane</location>
        <topology evidence="1">Multi-pass membrane protein</topology>
    </subcellularLocation>
</comment>
<dbReference type="Gene3D" id="1.20.1720.10">
    <property type="entry name" value="Multidrug resistance protein D"/>
    <property type="match status" value="1"/>
</dbReference>
<dbReference type="PROSITE" id="PS50850">
    <property type="entry name" value="MFS"/>
    <property type="match status" value="1"/>
</dbReference>
<feature type="transmembrane region" description="Helical" evidence="5">
    <location>
        <begin position="138"/>
        <end position="157"/>
    </location>
</feature>
<feature type="transmembrane region" description="Helical" evidence="5">
    <location>
        <begin position="49"/>
        <end position="67"/>
    </location>
</feature>
<organism evidence="7 8">
    <name type="scientific">Pleurotus ostreatus (strain PC15)</name>
    <name type="common">Oyster mushroom</name>
    <dbReference type="NCBI Taxonomy" id="1137138"/>
    <lineage>
        <taxon>Eukaryota</taxon>
        <taxon>Fungi</taxon>
        <taxon>Dikarya</taxon>
        <taxon>Basidiomycota</taxon>
        <taxon>Agaricomycotina</taxon>
        <taxon>Agaricomycetes</taxon>
        <taxon>Agaricomycetidae</taxon>
        <taxon>Agaricales</taxon>
        <taxon>Pleurotineae</taxon>
        <taxon>Pleurotaceae</taxon>
        <taxon>Pleurotus</taxon>
    </lineage>
</organism>
<feature type="transmembrane region" description="Helical" evidence="5">
    <location>
        <begin position="169"/>
        <end position="189"/>
    </location>
</feature>
<dbReference type="Pfam" id="PF07690">
    <property type="entry name" value="MFS_1"/>
    <property type="match status" value="1"/>
</dbReference>
<evidence type="ECO:0000256" key="4">
    <source>
        <dbReference type="ARBA" id="ARBA00023136"/>
    </source>
</evidence>
<keyword evidence="2 5" id="KW-0812">Transmembrane</keyword>
<dbReference type="PANTHER" id="PTHR42718">
    <property type="entry name" value="MAJOR FACILITATOR SUPERFAMILY MULTIDRUG TRANSPORTER MFSC"/>
    <property type="match status" value="1"/>
</dbReference>
<dbReference type="PANTHER" id="PTHR42718:SF10">
    <property type="entry name" value="TRANSPORTER, PUTATIVE (AFU_ORTHOLOGUE AFUA_8G06760)-RELATED"/>
    <property type="match status" value="1"/>
</dbReference>
<gene>
    <name evidence="7" type="ORF">PLEOSDRAFT_161630</name>
</gene>
<reference evidence="8" key="1">
    <citation type="journal article" date="2014" name="Proc. Natl. Acad. Sci. U.S.A.">
        <title>Extensive sampling of basidiomycete genomes demonstrates inadequacy of the white-rot/brown-rot paradigm for wood decay fungi.</title>
        <authorList>
            <person name="Riley R."/>
            <person name="Salamov A.A."/>
            <person name="Brown D.W."/>
            <person name="Nagy L.G."/>
            <person name="Floudas D."/>
            <person name="Held B.W."/>
            <person name="Levasseur A."/>
            <person name="Lombard V."/>
            <person name="Morin E."/>
            <person name="Otillar R."/>
            <person name="Lindquist E.A."/>
            <person name="Sun H."/>
            <person name="LaButti K.M."/>
            <person name="Schmutz J."/>
            <person name="Jabbour D."/>
            <person name="Luo H."/>
            <person name="Baker S.E."/>
            <person name="Pisabarro A.G."/>
            <person name="Walton J.D."/>
            <person name="Blanchette R.A."/>
            <person name="Henrissat B."/>
            <person name="Martin F."/>
            <person name="Cullen D."/>
            <person name="Hibbett D.S."/>
            <person name="Grigoriev I.V."/>
        </authorList>
    </citation>
    <scope>NUCLEOTIDE SEQUENCE [LARGE SCALE GENOMIC DNA]</scope>
    <source>
        <strain evidence="8">PC15</strain>
    </source>
</reference>
<dbReference type="InterPro" id="IPR020846">
    <property type="entry name" value="MFS_dom"/>
</dbReference>
<feature type="transmembrane region" description="Helical" evidence="5">
    <location>
        <begin position="234"/>
        <end position="253"/>
    </location>
</feature>
<dbReference type="InterPro" id="IPR036259">
    <property type="entry name" value="MFS_trans_sf"/>
</dbReference>
<dbReference type="Proteomes" id="UP000027073">
    <property type="component" value="Unassembled WGS sequence"/>
</dbReference>
<feature type="transmembrane region" description="Helical" evidence="5">
    <location>
        <begin position="12"/>
        <end position="37"/>
    </location>
</feature>
<feature type="transmembrane region" description="Helical" evidence="5">
    <location>
        <begin position="201"/>
        <end position="222"/>
    </location>
</feature>
<evidence type="ECO:0000313" key="8">
    <source>
        <dbReference type="Proteomes" id="UP000027073"/>
    </source>
</evidence>
<feature type="transmembrane region" description="Helical" evidence="5">
    <location>
        <begin position="315"/>
        <end position="336"/>
    </location>
</feature>
<dbReference type="InterPro" id="IPR011701">
    <property type="entry name" value="MFS"/>
</dbReference>
<feature type="transmembrane region" description="Helical" evidence="5">
    <location>
        <begin position="281"/>
        <end position="303"/>
    </location>
</feature>
<dbReference type="GO" id="GO:0016020">
    <property type="term" value="C:membrane"/>
    <property type="evidence" value="ECO:0007669"/>
    <property type="project" value="UniProtKB-SubCell"/>
</dbReference>
<dbReference type="Gene3D" id="1.20.1250.20">
    <property type="entry name" value="MFS general substrate transporter like domains"/>
    <property type="match status" value="1"/>
</dbReference>
<name>A0A067NL72_PLEO1</name>
<evidence type="ECO:0000256" key="2">
    <source>
        <dbReference type="ARBA" id="ARBA00022692"/>
    </source>
</evidence>
<evidence type="ECO:0000256" key="5">
    <source>
        <dbReference type="SAM" id="Phobius"/>
    </source>
</evidence>
<dbReference type="FunCoup" id="A0A067NL72">
    <property type="interactions" value="25"/>
</dbReference>
<sequence length="505" mass="53313">MYSESFTFKDMVVVGALCGVTTLNVFLSGALTVALPTIGKDLGFKQADLQWPLNVFALSYGCLLLFFGRVGDIVGARTLFLVGSAWFSAWSMATAFAPNAATFILFVALKGMGAAANTPAGIGLLSTYFPPGPKRSKAFGAVGAGQPLGFIGGLVVGGVLTDSHATWRAIFYIQAALGVLFVVLGWLVLPHALESQRYKKGLDWGGAVISTVAVGLLTYSLADSGAATRGWATPHIPALLATSVVLLGVLLYYEKWREQRDMSVLIPLSIWRQPNAKMGSMVAVAFLAWWSFNTLAYFATLYYQQVKFVDPAHTSLRFIPMVTSGFIVNIVTGFLVSRLPGQGLILAGLAATMVATIIFSTIDVNASYWASAFLVMIFVVGVDAVYPVGNLHLVRSFDEASQSLAGGIFAVATRLGTSIGLALTSTIATAASDRYNAARPDLPAGSPEVLMVGFRAAGWTCFAAAGVAFCIAAFGLRNIGVVGKTTLQEDEDVLVPTPTPEGGKP</sequence>
<feature type="transmembrane region" description="Helical" evidence="5">
    <location>
        <begin position="407"/>
        <end position="432"/>
    </location>
</feature>
<feature type="transmembrane region" description="Helical" evidence="5">
    <location>
        <begin position="103"/>
        <end position="126"/>
    </location>
</feature>
<evidence type="ECO:0000313" key="7">
    <source>
        <dbReference type="EMBL" id="KDQ24331.1"/>
    </source>
</evidence>
<dbReference type="HOGENOM" id="CLU_000960_27_5_1"/>
<evidence type="ECO:0000259" key="6">
    <source>
        <dbReference type="PROSITE" id="PS50850"/>
    </source>
</evidence>
<dbReference type="STRING" id="1137138.A0A067NL72"/>
<feature type="transmembrane region" description="Helical" evidence="5">
    <location>
        <begin position="79"/>
        <end position="97"/>
    </location>
</feature>
<protein>
    <recommendedName>
        <fullName evidence="6">Major facilitator superfamily (MFS) profile domain-containing protein</fullName>
    </recommendedName>
</protein>
<dbReference type="OrthoDB" id="440755at2759"/>
<evidence type="ECO:0000256" key="1">
    <source>
        <dbReference type="ARBA" id="ARBA00004141"/>
    </source>
</evidence>
<keyword evidence="3 5" id="KW-1133">Transmembrane helix</keyword>
<accession>A0A067NL72</accession>
<proteinExistence type="predicted"/>
<evidence type="ECO:0000256" key="3">
    <source>
        <dbReference type="ARBA" id="ARBA00022989"/>
    </source>
</evidence>
<keyword evidence="4 5" id="KW-0472">Membrane</keyword>
<feature type="transmembrane region" description="Helical" evidence="5">
    <location>
        <begin position="452"/>
        <end position="476"/>
    </location>
</feature>
<dbReference type="InParanoid" id="A0A067NL72"/>
<feature type="transmembrane region" description="Helical" evidence="5">
    <location>
        <begin position="343"/>
        <end position="362"/>
    </location>
</feature>